<dbReference type="GO" id="GO:0046348">
    <property type="term" value="P:amino sugar catabolic process"/>
    <property type="evidence" value="ECO:0007669"/>
    <property type="project" value="InterPro"/>
</dbReference>
<comment type="function">
    <text evidence="3">Specifically catalyzes the cleavage of the D-lactyl ether substituent of MurNAc 6-phosphate, producing GlcNAc 6-phosphate and D-lactate.</text>
</comment>
<feature type="active site" evidence="3">
    <location>
        <position position="103"/>
    </location>
</feature>
<evidence type="ECO:0000313" key="5">
    <source>
        <dbReference type="Proteomes" id="UP000190951"/>
    </source>
</evidence>
<proteinExistence type="inferred from homology"/>
<dbReference type="Gene3D" id="3.40.50.10490">
    <property type="entry name" value="Glucose-6-phosphate isomerase like protein, domain 1"/>
    <property type="match status" value="1"/>
</dbReference>
<dbReference type="FunFam" id="3.40.50.10490:FF:000014">
    <property type="entry name" value="N-acetylmuramic acid 6-phosphate etherase"/>
    <property type="match status" value="1"/>
</dbReference>
<dbReference type="PROSITE" id="PS01272">
    <property type="entry name" value="GCKR"/>
    <property type="match status" value="1"/>
</dbReference>
<dbReference type="InterPro" id="IPR005486">
    <property type="entry name" value="Glucokinase_regulatory_CS"/>
</dbReference>
<dbReference type="GO" id="GO:0016835">
    <property type="term" value="F:carbon-oxygen lyase activity"/>
    <property type="evidence" value="ECO:0007669"/>
    <property type="project" value="UniProtKB-UniRule"/>
</dbReference>
<evidence type="ECO:0000256" key="2">
    <source>
        <dbReference type="ARBA" id="ARBA00023277"/>
    </source>
</evidence>
<dbReference type="GO" id="GO:0009254">
    <property type="term" value="P:peptidoglycan turnover"/>
    <property type="evidence" value="ECO:0007669"/>
    <property type="project" value="TreeGrafter"/>
</dbReference>
<dbReference type="GO" id="GO:0097173">
    <property type="term" value="P:N-acetylmuramic acid catabolic process"/>
    <property type="evidence" value="ECO:0007669"/>
    <property type="project" value="UniProtKB-UniPathway"/>
</dbReference>
<keyword evidence="2 3" id="KW-0119">Carbohydrate metabolism</keyword>
<dbReference type="InterPro" id="IPR005488">
    <property type="entry name" value="Etherase_MurQ"/>
</dbReference>
<evidence type="ECO:0000256" key="3">
    <source>
        <dbReference type="HAMAP-Rule" id="MF_00068"/>
    </source>
</evidence>
<comment type="pathway">
    <text evidence="3">Amino-sugar metabolism; N-acetylmuramate degradation.</text>
</comment>
<reference evidence="4 5" key="1">
    <citation type="submission" date="2022-04" db="EMBL/GenBank/DDBJ databases">
        <title>Genome sequence of C. roseum typestrain.</title>
        <authorList>
            <person name="Poehlein A."/>
            <person name="Schoch T."/>
            <person name="Duerre P."/>
            <person name="Daniel R."/>
        </authorList>
    </citation>
    <scope>NUCLEOTIDE SEQUENCE [LARGE SCALE GENOMIC DNA]</scope>
    <source>
        <strain evidence="4 5">DSM 7320</strain>
    </source>
</reference>
<dbReference type="NCBIfam" id="NF003915">
    <property type="entry name" value="PRK05441.1"/>
    <property type="match status" value="1"/>
</dbReference>
<dbReference type="NCBIfam" id="TIGR00274">
    <property type="entry name" value="N-acetylmuramic acid 6-phosphate etherase"/>
    <property type="match status" value="1"/>
</dbReference>
<sequence>MNTQNNLDDLSTLEVIKKINDEDKKIAYLVEKELEQISKAVDLIVEGFELGGRLIYVGSGTSGKLAVMDASECPPTFGVDDYMVQGIISGGTNALSGWLEHTEDDEALAINDLKSINLNKNDVLVGITASGNTPYVRRAIEYGKELQCKTIGIMCCLEGKIKDICDLTIAVDVGPEIIMGSTRMKAGTAQKMILNMLSTTSMIKLGKTYLNLMVNVKPINKKLQERVKQIVHLATDANAATIDEILKKCNYDPKIAIIIIETGLNIKEAKLMLEKYHGRIAKVLQNYNKY</sequence>
<dbReference type="EMBL" id="CP096983">
    <property type="protein sequence ID" value="URZ09460.1"/>
    <property type="molecule type" value="Genomic_DNA"/>
</dbReference>
<keyword evidence="5" id="KW-1185">Reference proteome</keyword>
<evidence type="ECO:0000256" key="1">
    <source>
        <dbReference type="ARBA" id="ARBA00023239"/>
    </source>
</evidence>
<dbReference type="NCBIfam" id="NF009222">
    <property type="entry name" value="PRK12570.1"/>
    <property type="match status" value="1"/>
</dbReference>
<dbReference type="PROSITE" id="PS51464">
    <property type="entry name" value="SIS"/>
    <property type="match status" value="1"/>
</dbReference>
<dbReference type="KEGG" id="crw:CROST_001310"/>
<keyword evidence="1 3" id="KW-0456">Lyase</keyword>
<dbReference type="InterPro" id="IPR046348">
    <property type="entry name" value="SIS_dom_sf"/>
</dbReference>
<comment type="similarity">
    <text evidence="3">Belongs to the GCKR-like family. MurNAc-6-P etherase subfamily.</text>
</comment>
<feature type="active site" description="Proton donor" evidence="3">
    <location>
        <position position="72"/>
    </location>
</feature>
<name>A0A1S8MAG8_9CLOT</name>
<dbReference type="Pfam" id="PF22645">
    <property type="entry name" value="GKRP_SIS_N"/>
    <property type="match status" value="1"/>
</dbReference>
<dbReference type="InterPro" id="IPR001347">
    <property type="entry name" value="SIS_dom"/>
</dbReference>
<evidence type="ECO:0000313" key="4">
    <source>
        <dbReference type="EMBL" id="URZ09460.1"/>
    </source>
</evidence>
<dbReference type="STRING" id="84029.CROST_33020"/>
<dbReference type="HAMAP" id="MF_00068">
    <property type="entry name" value="MurQ"/>
    <property type="match status" value="1"/>
</dbReference>
<dbReference type="Gene3D" id="1.10.8.1080">
    <property type="match status" value="1"/>
</dbReference>
<gene>
    <name evidence="4" type="primary">murQ_1</name>
    <name evidence="3" type="synonym">murQ</name>
    <name evidence="4" type="ORF">CROST_001310</name>
</gene>
<protein>
    <recommendedName>
        <fullName evidence="3">N-acetylmuramic acid 6-phosphate etherase</fullName>
        <shortName evidence="3">MurNAc-6-P etherase</shortName>
        <ecNumber evidence="3">4.2.1.126</ecNumber>
    </recommendedName>
    <alternativeName>
        <fullName evidence="3">N-acetylmuramic acid 6-phosphate hydrolase</fullName>
    </alternativeName>
    <alternativeName>
        <fullName evidence="3">N-acetylmuramic acid 6-phosphate lyase</fullName>
    </alternativeName>
</protein>
<dbReference type="InterPro" id="IPR040190">
    <property type="entry name" value="MURQ/GCKR"/>
</dbReference>
<dbReference type="AlphaFoldDB" id="A0A1S8MAG8"/>
<comment type="subunit">
    <text evidence="3">Homodimer.</text>
</comment>
<accession>A0A1S8MAG8</accession>
<dbReference type="SUPFAM" id="SSF53697">
    <property type="entry name" value="SIS domain"/>
    <property type="match status" value="1"/>
</dbReference>
<dbReference type="PANTHER" id="PTHR10088">
    <property type="entry name" value="GLUCOKINASE REGULATORY PROTEIN"/>
    <property type="match status" value="1"/>
</dbReference>
<dbReference type="GO" id="GO:0016803">
    <property type="term" value="F:ether hydrolase activity"/>
    <property type="evidence" value="ECO:0007669"/>
    <property type="project" value="TreeGrafter"/>
</dbReference>
<organism evidence="4 5">
    <name type="scientific">Clostridium felsineum</name>
    <dbReference type="NCBI Taxonomy" id="36839"/>
    <lineage>
        <taxon>Bacteria</taxon>
        <taxon>Bacillati</taxon>
        <taxon>Bacillota</taxon>
        <taxon>Clostridia</taxon>
        <taxon>Eubacteriales</taxon>
        <taxon>Clostridiaceae</taxon>
        <taxon>Clostridium</taxon>
    </lineage>
</organism>
<dbReference type="Proteomes" id="UP000190951">
    <property type="component" value="Chromosome"/>
</dbReference>
<comment type="catalytic activity">
    <reaction evidence="3">
        <text>N-acetyl-D-muramate 6-phosphate + H2O = N-acetyl-D-glucosamine 6-phosphate + (R)-lactate</text>
        <dbReference type="Rhea" id="RHEA:26410"/>
        <dbReference type="ChEBI" id="CHEBI:15377"/>
        <dbReference type="ChEBI" id="CHEBI:16004"/>
        <dbReference type="ChEBI" id="CHEBI:57513"/>
        <dbReference type="ChEBI" id="CHEBI:58722"/>
        <dbReference type="EC" id="4.2.1.126"/>
    </reaction>
</comment>
<dbReference type="GO" id="GO:0097367">
    <property type="term" value="F:carbohydrate derivative binding"/>
    <property type="evidence" value="ECO:0007669"/>
    <property type="project" value="InterPro"/>
</dbReference>
<dbReference type="PANTHER" id="PTHR10088:SF4">
    <property type="entry name" value="GLUCOKINASE REGULATORY PROTEIN"/>
    <property type="match status" value="1"/>
</dbReference>
<dbReference type="EC" id="4.2.1.126" evidence="3"/>
<comment type="miscellaneous">
    <text evidence="3">A lyase-type mechanism (elimination/hydration) is suggested for the cleavage of the lactyl ether bond of MurNAc 6-phosphate, with the formation of an alpha,beta-unsaturated aldehyde intermediate with (E)-stereochemistry, followed by the syn addition of water to give product.</text>
</comment>
<dbReference type="CDD" id="cd05007">
    <property type="entry name" value="SIS_Etherase"/>
    <property type="match status" value="1"/>
</dbReference>